<dbReference type="EMBL" id="BAAALM010000002">
    <property type="protein sequence ID" value="GAA1194222.1"/>
    <property type="molecule type" value="Genomic_DNA"/>
</dbReference>
<sequence length="203" mass="22657">MTMAPDFYPADLASYQQIFEGVERALDVEIRLPQWPFRAASGNVDICQFYLAIEGRFGPVLQALADAHHDESVSVCVFEPTADYYRENYGSYPAFTLPREKLTRNYWGAVSHEPGGDPTGALTYTANVVGITGSTGAWAVWAERSWDLAVMVSQIKDGCWRSVGVEFVHPEVALADFTEPDFKVPLPSADRATFLHNFRAREQ</sequence>
<reference evidence="1 2" key="1">
    <citation type="journal article" date="2019" name="Int. J. Syst. Evol. Microbiol.">
        <title>The Global Catalogue of Microorganisms (GCM) 10K type strain sequencing project: providing services to taxonomists for standard genome sequencing and annotation.</title>
        <authorList>
            <consortium name="The Broad Institute Genomics Platform"/>
            <consortium name="The Broad Institute Genome Sequencing Center for Infectious Disease"/>
            <person name="Wu L."/>
            <person name="Ma J."/>
        </authorList>
    </citation>
    <scope>NUCLEOTIDE SEQUENCE [LARGE SCALE GENOMIC DNA]</scope>
    <source>
        <strain evidence="1 2">JCM 13022</strain>
    </source>
</reference>
<proteinExistence type="predicted"/>
<evidence type="ECO:0000313" key="2">
    <source>
        <dbReference type="Proteomes" id="UP001500467"/>
    </source>
</evidence>
<comment type="caution">
    <text evidence="1">The sequence shown here is derived from an EMBL/GenBank/DDBJ whole genome shotgun (WGS) entry which is preliminary data.</text>
</comment>
<dbReference type="Proteomes" id="UP001500467">
    <property type="component" value="Unassembled WGS sequence"/>
</dbReference>
<evidence type="ECO:0000313" key="1">
    <source>
        <dbReference type="EMBL" id="GAA1194222.1"/>
    </source>
</evidence>
<name>A0ABN1V4C2_9PSEU</name>
<protein>
    <submittedName>
        <fullName evidence="1">Uncharacterized protein</fullName>
    </submittedName>
</protein>
<organism evidence="1 2">
    <name type="scientific">Prauserella alba</name>
    <dbReference type="NCBI Taxonomy" id="176898"/>
    <lineage>
        <taxon>Bacteria</taxon>
        <taxon>Bacillati</taxon>
        <taxon>Actinomycetota</taxon>
        <taxon>Actinomycetes</taxon>
        <taxon>Pseudonocardiales</taxon>
        <taxon>Pseudonocardiaceae</taxon>
        <taxon>Prauserella</taxon>
    </lineage>
</organism>
<accession>A0ABN1V4C2</accession>
<keyword evidence="2" id="KW-1185">Reference proteome</keyword>
<gene>
    <name evidence="1" type="ORF">GCM10009675_06290</name>
</gene>